<accession>A0A845BPN1</accession>
<evidence type="ECO:0000313" key="4">
    <source>
        <dbReference type="EMBL" id="MXR38422.1"/>
    </source>
</evidence>
<feature type="non-terminal residue" evidence="4">
    <location>
        <position position="113"/>
    </location>
</feature>
<gene>
    <name evidence="4" type="ORF">GQF02_15765</name>
</gene>
<reference evidence="4 5" key="1">
    <citation type="submission" date="2019-12" db="EMBL/GenBank/DDBJ databases">
        <title>Neisseriaceae gen. nov. sp. Genome sequencing and assembly.</title>
        <authorList>
            <person name="Liu Z."/>
            <person name="Li A."/>
        </authorList>
    </citation>
    <scope>NUCLEOTIDE SEQUENCE [LARGE SCALE GENOMIC DNA]</scope>
    <source>
        <strain evidence="4 5">B2N2-7</strain>
    </source>
</reference>
<dbReference type="PANTHER" id="PTHR13903:SF8">
    <property type="entry name" value="PIRIN"/>
    <property type="match status" value="1"/>
</dbReference>
<feature type="domain" description="Pirin N-terminal" evidence="3">
    <location>
        <begin position="24"/>
        <end position="112"/>
    </location>
</feature>
<organism evidence="4 5">
    <name type="scientific">Craterilacuibacter sinensis</name>
    <dbReference type="NCBI Taxonomy" id="2686017"/>
    <lineage>
        <taxon>Bacteria</taxon>
        <taxon>Pseudomonadati</taxon>
        <taxon>Pseudomonadota</taxon>
        <taxon>Betaproteobacteria</taxon>
        <taxon>Neisseriales</taxon>
        <taxon>Neisseriaceae</taxon>
        <taxon>Craterilacuibacter</taxon>
    </lineage>
</organism>
<dbReference type="PANTHER" id="PTHR13903">
    <property type="entry name" value="PIRIN-RELATED"/>
    <property type="match status" value="1"/>
</dbReference>
<evidence type="ECO:0000259" key="3">
    <source>
        <dbReference type="Pfam" id="PF02678"/>
    </source>
</evidence>
<dbReference type="Gene3D" id="2.60.120.10">
    <property type="entry name" value="Jelly Rolls"/>
    <property type="match status" value="1"/>
</dbReference>
<dbReference type="RefSeq" id="WP_160798406.1">
    <property type="nucleotide sequence ID" value="NZ_WSSB01000039.1"/>
</dbReference>
<dbReference type="InterPro" id="IPR012093">
    <property type="entry name" value="Pirin"/>
</dbReference>
<comment type="caution">
    <text evidence="4">The sequence shown here is derived from an EMBL/GenBank/DDBJ whole genome shotgun (WGS) entry which is preliminary data.</text>
</comment>
<dbReference type="InterPro" id="IPR003829">
    <property type="entry name" value="Pirin_N_dom"/>
</dbReference>
<dbReference type="Proteomes" id="UP000467214">
    <property type="component" value="Unassembled WGS sequence"/>
</dbReference>
<sequence length="113" mass="12539">MSFKSRIVERLVAGKTTSDGAGVKLTRVLTQDLQRRLDPFLMLDAFRNENPDDYIGGFPDHPHRGFETVTYMLAGRMRHHDSAGNEGLLSPGGAQWMTAGSGLIHSELPEQEE</sequence>
<evidence type="ECO:0000313" key="5">
    <source>
        <dbReference type="Proteomes" id="UP000467214"/>
    </source>
</evidence>
<dbReference type="AlphaFoldDB" id="A0A845BPN1"/>
<dbReference type="CDD" id="cd02909">
    <property type="entry name" value="cupin_pirin_N"/>
    <property type="match status" value="1"/>
</dbReference>
<evidence type="ECO:0000256" key="2">
    <source>
        <dbReference type="RuleBase" id="RU003457"/>
    </source>
</evidence>
<dbReference type="InterPro" id="IPR011051">
    <property type="entry name" value="RmlC_Cupin_sf"/>
</dbReference>
<dbReference type="EMBL" id="WSSB01000039">
    <property type="protein sequence ID" value="MXR38422.1"/>
    <property type="molecule type" value="Genomic_DNA"/>
</dbReference>
<name>A0A845BPN1_9NEIS</name>
<dbReference type="InterPro" id="IPR014710">
    <property type="entry name" value="RmlC-like_jellyroll"/>
</dbReference>
<dbReference type="Pfam" id="PF02678">
    <property type="entry name" value="Pirin"/>
    <property type="match status" value="1"/>
</dbReference>
<comment type="similarity">
    <text evidence="1 2">Belongs to the pirin family.</text>
</comment>
<protein>
    <submittedName>
        <fullName evidence="4">Pirin family protein</fullName>
    </submittedName>
</protein>
<keyword evidence="5" id="KW-1185">Reference proteome</keyword>
<dbReference type="SUPFAM" id="SSF51182">
    <property type="entry name" value="RmlC-like cupins"/>
    <property type="match status" value="1"/>
</dbReference>
<evidence type="ECO:0000256" key="1">
    <source>
        <dbReference type="ARBA" id="ARBA00008416"/>
    </source>
</evidence>
<proteinExistence type="inferred from homology"/>